<evidence type="ECO:0000313" key="2">
    <source>
        <dbReference type="EMBL" id="KUM58878.1"/>
    </source>
</evidence>
<dbReference type="Proteomes" id="UP000055045">
    <property type="component" value="Unassembled WGS sequence"/>
</dbReference>
<gene>
    <name evidence="2" type="ORF">ACN42_g8267</name>
</gene>
<dbReference type="AlphaFoldDB" id="A0A117NM90"/>
<accession>A0A117NM90</accession>
<evidence type="ECO:0000256" key="1">
    <source>
        <dbReference type="SAM" id="MobiDB-lite"/>
    </source>
</evidence>
<sequence>MIPRTSVVLLSNYCVDRNRMKGVGELMQKNSLWRLYLAYDSMRLKVQNSKSGSSHKPRGLMRNNIQVKN</sequence>
<keyword evidence="3" id="KW-1185">Reference proteome</keyword>
<feature type="region of interest" description="Disordered" evidence="1">
    <location>
        <begin position="47"/>
        <end position="69"/>
    </location>
</feature>
<evidence type="ECO:0000313" key="3">
    <source>
        <dbReference type="Proteomes" id="UP000055045"/>
    </source>
</evidence>
<proteinExistence type="predicted"/>
<name>A0A117NM90_PENFR</name>
<reference evidence="2 3" key="1">
    <citation type="submission" date="2015-10" db="EMBL/GenBank/DDBJ databases">
        <title>Genome sequencing of Penicillium freii.</title>
        <authorList>
            <person name="Nguyen H.D."/>
            <person name="Visagie C.M."/>
            <person name="Seifert K.A."/>
        </authorList>
    </citation>
    <scope>NUCLEOTIDE SEQUENCE [LARGE SCALE GENOMIC DNA]</scope>
    <source>
        <strain evidence="2 3">DAOM 242723</strain>
    </source>
</reference>
<comment type="caution">
    <text evidence="2">The sequence shown here is derived from an EMBL/GenBank/DDBJ whole genome shotgun (WGS) entry which is preliminary data.</text>
</comment>
<dbReference type="EMBL" id="LLXE01000255">
    <property type="protein sequence ID" value="KUM58878.1"/>
    <property type="molecule type" value="Genomic_DNA"/>
</dbReference>
<protein>
    <submittedName>
        <fullName evidence="2">Uncharacterized protein</fullName>
    </submittedName>
</protein>
<organism evidence="2 3">
    <name type="scientific">Penicillium freii</name>
    <dbReference type="NCBI Taxonomy" id="48697"/>
    <lineage>
        <taxon>Eukaryota</taxon>
        <taxon>Fungi</taxon>
        <taxon>Dikarya</taxon>
        <taxon>Ascomycota</taxon>
        <taxon>Pezizomycotina</taxon>
        <taxon>Eurotiomycetes</taxon>
        <taxon>Eurotiomycetidae</taxon>
        <taxon>Eurotiales</taxon>
        <taxon>Aspergillaceae</taxon>
        <taxon>Penicillium</taxon>
    </lineage>
</organism>